<organism evidence="1 2">
    <name type="scientific">Pseudomonas azotoformans</name>
    <dbReference type="NCBI Taxonomy" id="47878"/>
    <lineage>
        <taxon>Bacteria</taxon>
        <taxon>Pseudomonadati</taxon>
        <taxon>Pseudomonadota</taxon>
        <taxon>Gammaproteobacteria</taxon>
        <taxon>Pseudomonadales</taxon>
        <taxon>Pseudomonadaceae</taxon>
        <taxon>Pseudomonas</taxon>
    </lineage>
</organism>
<dbReference type="EMBL" id="CP014546">
    <property type="protein sequence ID" value="AMN80526.1"/>
    <property type="molecule type" value="Genomic_DNA"/>
</dbReference>
<reference evidence="1 2" key="1">
    <citation type="submission" date="2016-02" db="EMBL/GenBank/DDBJ databases">
        <title>Complete genome sequence of Pseudomonas azotoformans S4.</title>
        <authorList>
            <person name="Fang Y."/>
            <person name="Wu L."/>
            <person name="Feng G."/>
        </authorList>
    </citation>
    <scope>NUCLEOTIDE SEQUENCE [LARGE SCALE GENOMIC DNA]</scope>
    <source>
        <strain evidence="1 2">S4</strain>
    </source>
</reference>
<proteinExistence type="predicted"/>
<dbReference type="Proteomes" id="UP000070516">
    <property type="component" value="Chromosome"/>
</dbReference>
<accession>A0A127I167</accession>
<dbReference type="KEGG" id="pazo:AYR47_20380"/>
<evidence type="ECO:0000313" key="1">
    <source>
        <dbReference type="EMBL" id="AMN80526.1"/>
    </source>
</evidence>
<protein>
    <submittedName>
        <fullName evidence="1">Uncharacterized protein</fullName>
    </submittedName>
</protein>
<sequence length="218" mass="24988">MRDEQLDFLDVAEARREPRPKGAHLFRVFSMKNHCALEMHYRTQLIEWARFEFDSQLVSFVPLNKQFKTDEGSLRISFKLEYLNEDVLAYVAGQGNEPVEEAFEEACAVIGIKTRRMGQDAVSVSRIEVWNRLKILAFITRWRHEITADSVKRFLFDLSCESQCLLSDFDQIVGFSDGKGMAFGLEMVRAGRFYLPSLCEKALSHNSVIICAASGDMK</sequence>
<dbReference type="RefSeq" id="WP_061436522.1">
    <property type="nucleotide sequence ID" value="NZ_CP014546.1"/>
</dbReference>
<evidence type="ECO:0000313" key="2">
    <source>
        <dbReference type="Proteomes" id="UP000070516"/>
    </source>
</evidence>
<name>A0A127I167_PSEAZ</name>
<dbReference type="AlphaFoldDB" id="A0A127I167"/>
<gene>
    <name evidence="1" type="ORF">AYR47_20380</name>
</gene>